<dbReference type="InterPro" id="IPR041118">
    <property type="entry name" value="Rx_N"/>
</dbReference>
<dbReference type="AlphaFoldDB" id="A0AAV8QLK8"/>
<dbReference type="Pfam" id="PF00931">
    <property type="entry name" value="NB-ARC"/>
    <property type="match status" value="1"/>
</dbReference>
<dbReference type="PANTHER" id="PTHR19338">
    <property type="entry name" value="TRANSLOCASE OF INNER MITOCHONDRIAL MEMBRANE 13 HOMOLOG"/>
    <property type="match status" value="1"/>
</dbReference>
<organism evidence="8 9">
    <name type="scientific">Ensete ventricosum</name>
    <name type="common">Abyssinian banana</name>
    <name type="synonym">Musa ensete</name>
    <dbReference type="NCBI Taxonomy" id="4639"/>
    <lineage>
        <taxon>Eukaryota</taxon>
        <taxon>Viridiplantae</taxon>
        <taxon>Streptophyta</taxon>
        <taxon>Embryophyta</taxon>
        <taxon>Tracheophyta</taxon>
        <taxon>Spermatophyta</taxon>
        <taxon>Magnoliopsida</taxon>
        <taxon>Liliopsida</taxon>
        <taxon>Zingiberales</taxon>
        <taxon>Musaceae</taxon>
        <taxon>Ensete</taxon>
    </lineage>
</organism>
<evidence type="ECO:0008006" key="10">
    <source>
        <dbReference type="Google" id="ProtNLM"/>
    </source>
</evidence>
<keyword evidence="3" id="KW-0677">Repeat</keyword>
<name>A0AAV8QLK8_ENSVE</name>
<evidence type="ECO:0000256" key="4">
    <source>
        <dbReference type="ARBA" id="ARBA00022741"/>
    </source>
</evidence>
<evidence type="ECO:0000256" key="2">
    <source>
        <dbReference type="ARBA" id="ARBA00022614"/>
    </source>
</evidence>
<protein>
    <recommendedName>
        <fullName evidence="10">Rx N-terminal domain-containing protein</fullName>
    </recommendedName>
</protein>
<comment type="similarity">
    <text evidence="1">Belongs to the disease resistance NB-LRR family.</text>
</comment>
<feature type="domain" description="Disease resistance N-terminal" evidence="7">
    <location>
        <begin position="33"/>
        <end position="106"/>
    </location>
</feature>
<dbReference type="EMBL" id="JAQQAF010000007">
    <property type="protein sequence ID" value="KAJ8471998.1"/>
    <property type="molecule type" value="Genomic_DNA"/>
</dbReference>
<evidence type="ECO:0000256" key="3">
    <source>
        <dbReference type="ARBA" id="ARBA00022737"/>
    </source>
</evidence>
<keyword evidence="5" id="KW-0611">Plant defense</keyword>
<dbReference type="Proteomes" id="UP001222027">
    <property type="component" value="Unassembled WGS sequence"/>
</dbReference>
<dbReference type="Gene3D" id="1.20.5.4130">
    <property type="match status" value="1"/>
</dbReference>
<dbReference type="InterPro" id="IPR002182">
    <property type="entry name" value="NB-ARC"/>
</dbReference>
<keyword evidence="4" id="KW-0547">Nucleotide-binding</keyword>
<evidence type="ECO:0000259" key="6">
    <source>
        <dbReference type="Pfam" id="PF00931"/>
    </source>
</evidence>
<reference evidence="8 9" key="1">
    <citation type="submission" date="2022-12" db="EMBL/GenBank/DDBJ databases">
        <title>Chromosome-scale assembly of the Ensete ventricosum genome.</title>
        <authorList>
            <person name="Dussert Y."/>
            <person name="Stocks J."/>
            <person name="Wendawek A."/>
            <person name="Woldeyes F."/>
            <person name="Nichols R.A."/>
            <person name="Borrell J.S."/>
        </authorList>
    </citation>
    <scope>NUCLEOTIDE SEQUENCE [LARGE SCALE GENOMIC DNA]</scope>
    <source>
        <strain evidence="9">cv. Maze</strain>
        <tissue evidence="8">Seeds</tissue>
    </source>
</reference>
<sequence length="283" mass="31705">MAASILSSIAATASRLTARLRSLSLNSSSSPSNPRLTVHEDLKHLQRTLLRIQSVLADAEVREIREESVKLWLSELQALAYDADDVLDEYNYELLRPQIEIVVDASATRKRKRDEGSSSTAVLAGLADRIKRITERFDEIAREREALHLKEEDGERRQVTVSKPLATSSLVDDSSVYGREVDRKKLVDLLLSERGGDKVSVLAIVGMGGIGKTTLAQYVYNHPKVLTDFDIRVWIYVSVNFDVISITRTIIKFITGSSCDDSELDLLHSTLMKLLKKRDSCLF</sequence>
<feature type="domain" description="NB-ARC" evidence="6">
    <location>
        <begin position="185"/>
        <end position="278"/>
    </location>
</feature>
<comment type="caution">
    <text evidence="8">The sequence shown here is derived from an EMBL/GenBank/DDBJ whole genome shotgun (WGS) entry which is preliminary data.</text>
</comment>
<dbReference type="InterPro" id="IPR027417">
    <property type="entry name" value="P-loop_NTPase"/>
</dbReference>
<dbReference type="GO" id="GO:0043531">
    <property type="term" value="F:ADP binding"/>
    <property type="evidence" value="ECO:0007669"/>
    <property type="project" value="InterPro"/>
</dbReference>
<evidence type="ECO:0000256" key="1">
    <source>
        <dbReference type="ARBA" id="ARBA00008894"/>
    </source>
</evidence>
<dbReference type="GO" id="GO:0006952">
    <property type="term" value="P:defense response"/>
    <property type="evidence" value="ECO:0007669"/>
    <property type="project" value="UniProtKB-KW"/>
</dbReference>
<gene>
    <name evidence="8" type="ORF">OPV22_026341</name>
</gene>
<accession>A0AAV8QLK8</accession>
<evidence type="ECO:0000259" key="7">
    <source>
        <dbReference type="Pfam" id="PF18052"/>
    </source>
</evidence>
<evidence type="ECO:0000313" key="8">
    <source>
        <dbReference type="EMBL" id="KAJ8471998.1"/>
    </source>
</evidence>
<keyword evidence="9" id="KW-1185">Reference proteome</keyword>
<dbReference type="PANTHER" id="PTHR19338:SF73">
    <property type="entry name" value="DISEASE RESISTANCE PROTEIN RGA2-LIKE"/>
    <property type="match status" value="1"/>
</dbReference>
<evidence type="ECO:0000256" key="5">
    <source>
        <dbReference type="ARBA" id="ARBA00022821"/>
    </source>
</evidence>
<evidence type="ECO:0000313" key="9">
    <source>
        <dbReference type="Proteomes" id="UP001222027"/>
    </source>
</evidence>
<dbReference type="SUPFAM" id="SSF52540">
    <property type="entry name" value="P-loop containing nucleoside triphosphate hydrolases"/>
    <property type="match status" value="1"/>
</dbReference>
<dbReference type="Pfam" id="PF18052">
    <property type="entry name" value="Rx_N"/>
    <property type="match status" value="1"/>
</dbReference>
<proteinExistence type="inferred from homology"/>
<keyword evidence="2" id="KW-0433">Leucine-rich repeat</keyword>
<dbReference type="Gene3D" id="3.40.50.300">
    <property type="entry name" value="P-loop containing nucleotide triphosphate hydrolases"/>
    <property type="match status" value="1"/>
</dbReference>